<dbReference type="GO" id="GO:0016829">
    <property type="term" value="F:lyase activity"/>
    <property type="evidence" value="ECO:0007669"/>
    <property type="project" value="UniProtKB-KW"/>
</dbReference>
<comment type="caution">
    <text evidence="6">The sequence shown here is derived from an EMBL/GenBank/DDBJ whole genome shotgun (WGS) entry which is preliminary data.</text>
</comment>
<gene>
    <name evidence="6" type="ORF">DFP90_1011147</name>
</gene>
<dbReference type="InterPro" id="IPR002575">
    <property type="entry name" value="Aminoglycoside_PTrfase"/>
</dbReference>
<dbReference type="InterPro" id="IPR015421">
    <property type="entry name" value="PyrdxlP-dep_Trfase_major"/>
</dbReference>
<accession>A0A3D9HXW5</accession>
<evidence type="ECO:0000256" key="1">
    <source>
        <dbReference type="ARBA" id="ARBA00001933"/>
    </source>
</evidence>
<dbReference type="CDD" id="cd00610">
    <property type="entry name" value="OAT_like"/>
    <property type="match status" value="1"/>
</dbReference>
<dbReference type="GO" id="GO:0008483">
    <property type="term" value="F:transaminase activity"/>
    <property type="evidence" value="ECO:0007669"/>
    <property type="project" value="InterPro"/>
</dbReference>
<dbReference type="Pfam" id="PF01551">
    <property type="entry name" value="Peptidase_M23"/>
    <property type="match status" value="1"/>
</dbReference>
<evidence type="ECO:0000313" key="6">
    <source>
        <dbReference type="EMBL" id="RED54344.1"/>
    </source>
</evidence>
<keyword evidence="6" id="KW-0418">Kinase</keyword>
<dbReference type="OrthoDB" id="9801834at2"/>
<feature type="domain" description="M23ase beta-sheet core" evidence="4">
    <location>
        <begin position="434"/>
        <end position="532"/>
    </location>
</feature>
<dbReference type="GO" id="GO:0030170">
    <property type="term" value="F:pyridoxal phosphate binding"/>
    <property type="evidence" value="ECO:0007669"/>
    <property type="project" value="InterPro"/>
</dbReference>
<dbReference type="InterPro" id="IPR011009">
    <property type="entry name" value="Kinase-like_dom_sf"/>
</dbReference>
<dbReference type="EMBL" id="QRDW01000001">
    <property type="protein sequence ID" value="RED54344.1"/>
    <property type="molecule type" value="Genomic_DNA"/>
</dbReference>
<dbReference type="Pfam" id="PF01636">
    <property type="entry name" value="APH"/>
    <property type="match status" value="1"/>
</dbReference>
<keyword evidence="7" id="KW-1185">Reference proteome</keyword>
<dbReference type="PANTHER" id="PTHR45688">
    <property type="match status" value="1"/>
</dbReference>
<dbReference type="Gene3D" id="2.70.70.10">
    <property type="entry name" value="Glucose Permease (Domain IIA)"/>
    <property type="match status" value="1"/>
</dbReference>
<evidence type="ECO:0000259" key="4">
    <source>
        <dbReference type="Pfam" id="PF01551"/>
    </source>
</evidence>
<dbReference type="RefSeq" id="WP_115935408.1">
    <property type="nucleotide sequence ID" value="NZ_QRDW01000001.1"/>
</dbReference>
<dbReference type="CDD" id="cd12797">
    <property type="entry name" value="M23_peptidase"/>
    <property type="match status" value="1"/>
</dbReference>
<dbReference type="AlphaFoldDB" id="A0A3D9HXW5"/>
<evidence type="ECO:0000259" key="5">
    <source>
        <dbReference type="Pfam" id="PF01636"/>
    </source>
</evidence>
<dbReference type="InterPro" id="IPR015424">
    <property type="entry name" value="PyrdxlP-dep_Trfase"/>
</dbReference>
<keyword evidence="3" id="KW-0663">Pyridoxal phosphate</keyword>
<keyword evidence="6" id="KW-0808">Transferase</keyword>
<dbReference type="Gene3D" id="3.40.640.10">
    <property type="entry name" value="Type I PLP-dependent aspartate aminotransferase-like (Major domain)"/>
    <property type="match status" value="1"/>
</dbReference>
<dbReference type="PROSITE" id="PS00600">
    <property type="entry name" value="AA_TRANSFER_CLASS_3"/>
    <property type="match status" value="1"/>
</dbReference>
<dbReference type="InterPro" id="IPR011055">
    <property type="entry name" value="Dup_hybrid_motif"/>
</dbReference>
<protein>
    <submittedName>
        <fullName evidence="6">Hydroxylysine kinase /5-phosphonooxy-L-lysine phospho-lyase</fullName>
    </submittedName>
</protein>
<dbReference type="Gene3D" id="3.90.1150.10">
    <property type="entry name" value="Aspartate Aminotransferase, domain 1"/>
    <property type="match status" value="1"/>
</dbReference>
<dbReference type="InterPro" id="IPR016047">
    <property type="entry name" value="M23ase_b-sheet_dom"/>
</dbReference>
<dbReference type="SUPFAM" id="SSF56112">
    <property type="entry name" value="Protein kinase-like (PK-like)"/>
    <property type="match status" value="1"/>
</dbReference>
<evidence type="ECO:0000256" key="3">
    <source>
        <dbReference type="ARBA" id="ARBA00022898"/>
    </source>
</evidence>
<dbReference type="InterPro" id="IPR049704">
    <property type="entry name" value="Aminotrans_3_PPA_site"/>
</dbReference>
<keyword evidence="6" id="KW-0456">Lyase</keyword>
<reference evidence="6 7" key="1">
    <citation type="submission" date="2018-07" db="EMBL/GenBank/DDBJ databases">
        <title>Genomic Encyclopedia of Type Strains, Phase III (KMG-III): the genomes of soil and plant-associated and newly described type strains.</title>
        <authorList>
            <person name="Whitman W."/>
        </authorList>
    </citation>
    <scope>NUCLEOTIDE SEQUENCE [LARGE SCALE GENOMIC DNA]</scope>
    <source>
        <strain evidence="6 7">CECT 8488</strain>
    </source>
</reference>
<evidence type="ECO:0000313" key="7">
    <source>
        <dbReference type="Proteomes" id="UP000256845"/>
    </source>
</evidence>
<sequence length="1011" mass="111084">MFQLQSDKIGEQEAGIITEALFGISGEAERLEGELDLNFRLTDGAGQSYVLKIHNPAADRDFLEAQNAMIRHLDAQKPDLALPRLVPSLDGSDGGMMCDSEGHERVVRLLTWLAGETWNHVAKKGGLTLYPLGRFMGQLDQALAEFDHPALKRKFLWEMTGAAVHKKHVSMIGDDEIRAIVSDILNDFEGRVSPLLKNCPHQVIHNDANDYNVLMAPDGAVAGLIDFGDAVHSVRIAELAVAGAYGMLGRDDPIAAVLPLVAGFHETNALNDGELEILYALMRVRLAMSVCMAAKQIAENPDNDYLLISQKDVYELLRRLKDVNPHLVHFRLRDACGLEPVPGSRAVRDWLELNGGDCALVCPLIPGKDPLWIFDLDPGQSSTSQSHDPAGWWAQIEREMKLRGAKAAIGRYLEDRSVYTSDNFAADGRERRTVHMGIDIFMPPGTPVFVPLAGKVVHFNDNVEELDYGPVIILEHETDTGAKFWTKYGHLTRDSLPGLALGQRLEKGEAFARIGPFPENGNWPPHLHFQILTHLLDMGTDVFGVAPKSTLDIWESIAPDANLILGISEDCAGRVARADDYLIDKRKRHLSRNLSLSYADPLKIVKGRGQYLYDEAGNEWLDMVNNVCHVGHCHPRVVKAGQEQMAELNTNTRYLHDNIVRYAKRLTATFPDPLNVCFLVNSGSEANDLAIRLARNYTGSREMLIVDHAYHGNLSSLIDISPYKFNGRGGEGCPDQTHICTMPDGYRGAYKYSAPGMAEAYAADAHRHLEKLRVQGRKPAAFIAESILGCGGQVMLPDGYLKDVYAAVRAEGGLCIADEVQVGFGRVGHHMWGFELQGVVPDIVTLGKPIGNGHPMAAVITTPEVANAFVTGMEYFNTFGGNPVSSAIGLAVLDVVRDERLRRNALDVGEQMLVGMQAMAQSFDLVGDVRGVGLFQGMELVRDRGSLEPADREASAVVEEMKKRGILLSTDGPLHNVVKIKPPICFNAGDCDRFLTGLEESLRLVSGRSWS</sequence>
<dbReference type="Proteomes" id="UP000256845">
    <property type="component" value="Unassembled WGS sequence"/>
</dbReference>
<name>A0A3D9HXW5_9PROT</name>
<dbReference type="SUPFAM" id="SSF53383">
    <property type="entry name" value="PLP-dependent transferases"/>
    <property type="match status" value="1"/>
</dbReference>
<dbReference type="InterPro" id="IPR015422">
    <property type="entry name" value="PyrdxlP-dep_Trfase_small"/>
</dbReference>
<comment type="similarity">
    <text evidence="2">Belongs to the class-III pyridoxal-phosphate-dependent aminotransferase family.</text>
</comment>
<dbReference type="InterPro" id="IPR005814">
    <property type="entry name" value="Aminotrans_3"/>
</dbReference>
<dbReference type="NCBIfam" id="NF004799">
    <property type="entry name" value="PRK06148.1"/>
    <property type="match status" value="1"/>
</dbReference>
<evidence type="ECO:0000256" key="2">
    <source>
        <dbReference type="ARBA" id="ARBA00008954"/>
    </source>
</evidence>
<dbReference type="Gene3D" id="3.90.1200.10">
    <property type="match status" value="1"/>
</dbReference>
<proteinExistence type="inferred from homology"/>
<feature type="domain" description="Aminoglycoside phosphotransferase" evidence="5">
    <location>
        <begin position="32"/>
        <end position="252"/>
    </location>
</feature>
<dbReference type="SUPFAM" id="SSF51261">
    <property type="entry name" value="Duplicated hybrid motif"/>
    <property type="match status" value="1"/>
</dbReference>
<dbReference type="GO" id="GO:0016301">
    <property type="term" value="F:kinase activity"/>
    <property type="evidence" value="ECO:0007669"/>
    <property type="project" value="UniProtKB-KW"/>
</dbReference>
<organism evidence="6 7">
    <name type="scientific">Aestuariispira insulae</name>
    <dbReference type="NCBI Taxonomy" id="1461337"/>
    <lineage>
        <taxon>Bacteria</taxon>
        <taxon>Pseudomonadati</taxon>
        <taxon>Pseudomonadota</taxon>
        <taxon>Alphaproteobacteria</taxon>
        <taxon>Rhodospirillales</taxon>
        <taxon>Kiloniellaceae</taxon>
        <taxon>Aestuariispira</taxon>
    </lineage>
</organism>
<dbReference type="PANTHER" id="PTHR45688:SF13">
    <property type="entry name" value="ALANINE--GLYOXYLATE AMINOTRANSFERASE 2-LIKE"/>
    <property type="match status" value="1"/>
</dbReference>
<dbReference type="Pfam" id="PF00202">
    <property type="entry name" value="Aminotran_3"/>
    <property type="match status" value="1"/>
</dbReference>
<comment type="cofactor">
    <cofactor evidence="1">
        <name>pyridoxal 5'-phosphate</name>
        <dbReference type="ChEBI" id="CHEBI:597326"/>
    </cofactor>
</comment>